<dbReference type="Pfam" id="PF00902">
    <property type="entry name" value="TatC"/>
    <property type="match status" value="1"/>
</dbReference>
<keyword evidence="5 7" id="KW-0811">Translocation</keyword>
<dbReference type="PANTHER" id="PTHR30371">
    <property type="entry name" value="SEC-INDEPENDENT PROTEIN TRANSLOCASE PROTEIN TATC"/>
    <property type="match status" value="1"/>
</dbReference>
<dbReference type="PANTHER" id="PTHR30371:SF0">
    <property type="entry name" value="SEC-INDEPENDENT PROTEIN TRANSLOCASE PROTEIN TATC, CHLOROPLASTIC-RELATED"/>
    <property type="match status" value="1"/>
</dbReference>
<dbReference type="InterPro" id="IPR002033">
    <property type="entry name" value="TatC"/>
</dbReference>
<keyword evidence="6 7" id="KW-0472">Membrane</keyword>
<evidence type="ECO:0000256" key="5">
    <source>
        <dbReference type="ARBA" id="ARBA00023010"/>
    </source>
</evidence>
<keyword evidence="4 7" id="KW-1133">Transmembrane helix</keyword>
<keyword evidence="7" id="KW-0813">Transport</keyword>
<feature type="transmembrane region" description="Helical" evidence="7">
    <location>
        <begin position="220"/>
        <end position="236"/>
    </location>
</feature>
<dbReference type="NCBIfam" id="TIGR00945">
    <property type="entry name" value="tatC"/>
    <property type="match status" value="1"/>
</dbReference>
<feature type="transmembrane region" description="Helical" evidence="7">
    <location>
        <begin position="37"/>
        <end position="58"/>
    </location>
</feature>
<comment type="caution">
    <text evidence="8">The sequence shown here is derived from an EMBL/GenBank/DDBJ whole genome shotgun (WGS) entry which is preliminary data.</text>
</comment>
<sequence>MSLTIKGRPLKLSLAWLRPPAAPADGSMTLFEHLKELRYRLVVAALAIVIGTTAAWFFRSDLIDVLLSPYYQAAADLKAKNPEATLQVVNNGIASPFTLAIKVSALAGVILTSPVWLWQLWSFIVPGLLAKEKKWAMLFIGAATPLFCAGVAVGYIVMPKGISVLLGFTEGGVTNLQDINQFLSFLMRIMLVFGAAFLIPLVVLMLNILGVVPARYLSKYRTYVIFGTFVFGAVATPSTDPFSMLALAAPMTILFLAAEIIAHILDRRKARRAAVDGDSLLASGVENDVALKQLDADDDDADGTRGSGS</sequence>
<protein>
    <recommendedName>
        <fullName evidence="7">Sec-independent protein translocase protein TatC</fullName>
    </recommendedName>
</protein>
<comment type="similarity">
    <text evidence="7">Belongs to the TatC family.</text>
</comment>
<gene>
    <name evidence="7" type="primary">tatC</name>
    <name evidence="8" type="ORF">JOF54_003698</name>
</gene>
<keyword evidence="3 7" id="KW-0653">Protein transport</keyword>
<evidence type="ECO:0000313" key="9">
    <source>
        <dbReference type="Proteomes" id="UP000758168"/>
    </source>
</evidence>
<keyword evidence="9" id="KW-1185">Reference proteome</keyword>
<evidence type="ECO:0000256" key="7">
    <source>
        <dbReference type="HAMAP-Rule" id="MF_00902"/>
    </source>
</evidence>
<feature type="transmembrane region" description="Helical" evidence="7">
    <location>
        <begin position="185"/>
        <end position="208"/>
    </location>
</feature>
<dbReference type="RefSeq" id="WP_307804368.1">
    <property type="nucleotide sequence ID" value="NZ_BAAAMH010000007.1"/>
</dbReference>
<reference evidence="8 9" key="1">
    <citation type="submission" date="2021-03" db="EMBL/GenBank/DDBJ databases">
        <title>Sequencing the genomes of 1000 actinobacteria strains.</title>
        <authorList>
            <person name="Klenk H.-P."/>
        </authorList>
    </citation>
    <scope>NUCLEOTIDE SEQUENCE [LARGE SCALE GENOMIC DNA]</scope>
    <source>
        <strain evidence="8 9">DSM 12936</strain>
    </source>
</reference>
<dbReference type="Proteomes" id="UP000758168">
    <property type="component" value="Unassembled WGS sequence"/>
</dbReference>
<keyword evidence="7" id="KW-1003">Cell membrane</keyword>
<feature type="transmembrane region" description="Helical" evidence="7">
    <location>
        <begin position="136"/>
        <end position="158"/>
    </location>
</feature>
<proteinExistence type="inferred from homology"/>
<evidence type="ECO:0000256" key="6">
    <source>
        <dbReference type="ARBA" id="ARBA00023136"/>
    </source>
</evidence>
<evidence type="ECO:0000256" key="1">
    <source>
        <dbReference type="ARBA" id="ARBA00004141"/>
    </source>
</evidence>
<dbReference type="HAMAP" id="MF_00902">
    <property type="entry name" value="TatC"/>
    <property type="match status" value="1"/>
</dbReference>
<dbReference type="PRINTS" id="PR01840">
    <property type="entry name" value="TATCFAMILY"/>
</dbReference>
<comment type="subcellular location">
    <subcellularLocation>
        <location evidence="7">Cell membrane</location>
        <topology evidence="7">Multi-pass membrane protein</topology>
    </subcellularLocation>
    <subcellularLocation>
        <location evidence="1">Membrane</location>
        <topology evidence="1">Multi-pass membrane protein</topology>
    </subcellularLocation>
</comment>
<keyword evidence="2 7" id="KW-0812">Transmembrane</keyword>
<comment type="function">
    <text evidence="7">Part of the twin-arginine translocation (Tat) system that transports large folded proteins containing a characteristic twin-arginine motif in their signal peptide across membranes. Together with TatB, TatC is part of a receptor directly interacting with Tat signal peptides.</text>
</comment>
<organism evidence="8 9">
    <name type="scientific">Microlunatus capsulatus</name>
    <dbReference type="NCBI Taxonomy" id="99117"/>
    <lineage>
        <taxon>Bacteria</taxon>
        <taxon>Bacillati</taxon>
        <taxon>Actinomycetota</taxon>
        <taxon>Actinomycetes</taxon>
        <taxon>Propionibacteriales</taxon>
        <taxon>Propionibacteriaceae</taxon>
        <taxon>Microlunatus</taxon>
    </lineage>
</organism>
<dbReference type="EMBL" id="JAGIOB010000001">
    <property type="protein sequence ID" value="MBP2418776.1"/>
    <property type="molecule type" value="Genomic_DNA"/>
</dbReference>
<evidence type="ECO:0000313" key="8">
    <source>
        <dbReference type="EMBL" id="MBP2418776.1"/>
    </source>
</evidence>
<evidence type="ECO:0000256" key="2">
    <source>
        <dbReference type="ARBA" id="ARBA00022692"/>
    </source>
</evidence>
<evidence type="ECO:0000256" key="4">
    <source>
        <dbReference type="ARBA" id="ARBA00022989"/>
    </source>
</evidence>
<accession>A0ABS4ZCM4</accession>
<feature type="transmembrane region" description="Helical" evidence="7">
    <location>
        <begin position="105"/>
        <end position="129"/>
    </location>
</feature>
<comment type="subunit">
    <text evidence="7">The Tat system comprises two distinct complexes: a TatABC complex, containing multiple copies of TatA, TatB and TatC subunits, and a separate TatA complex, containing only TatA subunits. Substrates initially bind to the TatABC complex, which probably triggers association of the separate TatA complex to form the active translocon.</text>
</comment>
<evidence type="ECO:0000256" key="3">
    <source>
        <dbReference type="ARBA" id="ARBA00022927"/>
    </source>
</evidence>
<feature type="transmembrane region" description="Helical" evidence="7">
    <location>
        <begin position="242"/>
        <end position="262"/>
    </location>
</feature>
<name>A0ABS4ZCM4_9ACTN</name>